<organism evidence="2 3">
    <name type="scientific">Celeribacter marinus</name>
    <dbReference type="NCBI Taxonomy" id="1397108"/>
    <lineage>
        <taxon>Bacteria</taxon>
        <taxon>Pseudomonadati</taxon>
        <taxon>Pseudomonadota</taxon>
        <taxon>Alphaproteobacteria</taxon>
        <taxon>Rhodobacterales</taxon>
        <taxon>Roseobacteraceae</taxon>
        <taxon>Celeribacter</taxon>
    </lineage>
</organism>
<dbReference type="PATRIC" id="fig|1397108.4.peg.829"/>
<evidence type="ECO:0000256" key="1">
    <source>
        <dbReference type="SAM" id="MobiDB-lite"/>
    </source>
</evidence>
<sequence>MTRFEYKSIPAPKKGEKARGVKGSDARMAQAMTTALNDMGAQGWDYLRADTLPMEERSGIRSKTIHYYTVLVFRREIEATFEATDAPVEAASSQTDAPVLDAVDETDTSETDQTTRTSRRDLTATRDH</sequence>
<dbReference type="AlphaFoldDB" id="A0A0P0A8H8"/>
<dbReference type="EMBL" id="CP012023">
    <property type="protein sequence ID" value="ALI54750.1"/>
    <property type="molecule type" value="Genomic_DNA"/>
</dbReference>
<dbReference type="Proteomes" id="UP000064920">
    <property type="component" value="Chromosome"/>
</dbReference>
<reference evidence="2 3" key="1">
    <citation type="submission" date="2015-05" db="EMBL/GenBank/DDBJ databases">
        <authorList>
            <person name="Wang D.B."/>
            <person name="Wang M."/>
        </authorList>
    </citation>
    <scope>NUCLEOTIDE SEQUENCE [LARGE SCALE GENOMIC DNA]</scope>
    <source>
        <strain evidence="2 3">IMCC 12053</strain>
    </source>
</reference>
<feature type="region of interest" description="Disordered" evidence="1">
    <location>
        <begin position="1"/>
        <end position="25"/>
    </location>
</feature>
<dbReference type="OrthoDB" id="7658888at2"/>
<feature type="compositionally biased region" description="Basic and acidic residues" evidence="1">
    <location>
        <begin position="13"/>
        <end position="25"/>
    </location>
</feature>
<dbReference type="STRING" id="1397108.IMCC12053_802"/>
<feature type="region of interest" description="Disordered" evidence="1">
    <location>
        <begin position="86"/>
        <end position="128"/>
    </location>
</feature>
<keyword evidence="3" id="KW-1185">Reference proteome</keyword>
<dbReference type="KEGG" id="cmar:IMCC12053_802"/>
<feature type="compositionally biased region" description="Basic and acidic residues" evidence="1">
    <location>
        <begin position="118"/>
        <end position="128"/>
    </location>
</feature>
<name>A0A0P0A8H8_9RHOB</name>
<protein>
    <submittedName>
        <fullName evidence="2">Uncharacterized protein</fullName>
    </submittedName>
</protein>
<dbReference type="RefSeq" id="WP_062215926.1">
    <property type="nucleotide sequence ID" value="NZ_CP012023.1"/>
</dbReference>
<evidence type="ECO:0000313" key="3">
    <source>
        <dbReference type="Proteomes" id="UP000064920"/>
    </source>
</evidence>
<accession>A0A0P0A8H8</accession>
<evidence type="ECO:0000313" key="2">
    <source>
        <dbReference type="EMBL" id="ALI54750.1"/>
    </source>
</evidence>
<gene>
    <name evidence="2" type="ORF">IMCC12053_802</name>
</gene>
<proteinExistence type="predicted"/>